<reference evidence="2 3" key="1">
    <citation type="submission" date="2016-05" db="EMBL/GenBank/DDBJ databases">
        <title>Complete genome sequence of Novosphingobium guangzhouense SA925(T).</title>
        <authorList>
            <person name="Sha S."/>
        </authorList>
    </citation>
    <scope>NUCLEOTIDE SEQUENCE [LARGE SCALE GENOMIC DNA]</scope>
    <source>
        <strain evidence="2 3">SA925</strain>
    </source>
</reference>
<dbReference type="InterPro" id="IPR007345">
    <property type="entry name" value="Polysacch_pyruvyl_Trfase"/>
</dbReference>
<dbReference type="Proteomes" id="UP000236327">
    <property type="component" value="Unassembled WGS sequence"/>
</dbReference>
<proteinExistence type="predicted"/>
<accession>A0A2K2FZ50</accession>
<name>A0A2K2FZ50_9SPHN</name>
<dbReference type="PANTHER" id="PTHR36836">
    <property type="entry name" value="COLANIC ACID BIOSYNTHESIS PROTEIN WCAK"/>
    <property type="match status" value="1"/>
</dbReference>
<dbReference type="PANTHER" id="PTHR36836:SF1">
    <property type="entry name" value="COLANIC ACID BIOSYNTHESIS PROTEIN WCAK"/>
    <property type="match status" value="1"/>
</dbReference>
<dbReference type="Pfam" id="PF04230">
    <property type="entry name" value="PS_pyruv_trans"/>
    <property type="match status" value="1"/>
</dbReference>
<comment type="caution">
    <text evidence="2">The sequence shown here is derived from an EMBL/GenBank/DDBJ whole genome shotgun (WGS) entry which is preliminary data.</text>
</comment>
<gene>
    <name evidence="2" type="ORF">A8V01_05540</name>
</gene>
<dbReference type="EMBL" id="LYMM01000040">
    <property type="protein sequence ID" value="PNU04067.1"/>
    <property type="molecule type" value="Genomic_DNA"/>
</dbReference>
<sequence>MSTKSIADGAADAPPSILLCGETFSNNLGDGVIAHCVEYLVKQVIPAARVNHLDLAGRTRIPDAGTVGAPGARKRSVRSPYLRMAKVLARWSLRSRKALQQKYHAAFSGGTDLVILNGGHLFIDNDLNFPLKLRLLCSIASKKSVPVVANACGCSSNWSRLGRSVIRDALNNPWFKRASFRDVESAQKFRALGPRQDLGVAVTADPAFWSADAFGVTRPAARANRIGICITHPGALQKHSAASDRFEDADVFDFFVNTIERLAADGKHLVLFTNGDPPDERFLDSVVSSPRLAQFGDFLKRERCGSPDALVRLIAGFDVVIAHRLHANIIAFSLGVPSIGLIWDAKVRDFAKLSGRANMYIEPGDQRSVGPVLDRLKHALTEEVDLSALARLKELALRDIEAAVSPFASVRDSHVQ</sequence>
<organism evidence="2 3">
    <name type="scientific">Novosphingobium guangzhouense</name>
    <dbReference type="NCBI Taxonomy" id="1850347"/>
    <lineage>
        <taxon>Bacteria</taxon>
        <taxon>Pseudomonadati</taxon>
        <taxon>Pseudomonadota</taxon>
        <taxon>Alphaproteobacteria</taxon>
        <taxon>Sphingomonadales</taxon>
        <taxon>Sphingomonadaceae</taxon>
        <taxon>Novosphingobium</taxon>
    </lineage>
</organism>
<dbReference type="OrthoDB" id="1814359at2"/>
<evidence type="ECO:0000259" key="1">
    <source>
        <dbReference type="Pfam" id="PF04230"/>
    </source>
</evidence>
<dbReference type="RefSeq" id="WP_103096665.1">
    <property type="nucleotide sequence ID" value="NZ_LYMM01000040.1"/>
</dbReference>
<evidence type="ECO:0000313" key="2">
    <source>
        <dbReference type="EMBL" id="PNU04067.1"/>
    </source>
</evidence>
<dbReference type="AlphaFoldDB" id="A0A2K2FZ50"/>
<feature type="domain" description="Polysaccharide pyruvyl transferase" evidence="1">
    <location>
        <begin position="27"/>
        <end position="344"/>
    </location>
</feature>
<protein>
    <recommendedName>
        <fullName evidence="1">Polysaccharide pyruvyl transferase domain-containing protein</fullName>
    </recommendedName>
</protein>
<evidence type="ECO:0000313" key="3">
    <source>
        <dbReference type="Proteomes" id="UP000236327"/>
    </source>
</evidence>
<keyword evidence="3" id="KW-1185">Reference proteome</keyword>